<dbReference type="InterPro" id="IPR052159">
    <property type="entry name" value="Competence_DNA_uptake"/>
</dbReference>
<evidence type="ECO:0000313" key="3">
    <source>
        <dbReference type="EMBL" id="RMQ22045.1"/>
    </source>
</evidence>
<evidence type="ECO:0000259" key="1">
    <source>
        <dbReference type="Pfam" id="PF00753"/>
    </source>
</evidence>
<dbReference type="EMBL" id="RBQG01000117">
    <property type="protein sequence ID" value="RMP15444.1"/>
    <property type="molecule type" value="Genomic_DNA"/>
</dbReference>
<organism evidence="3 5">
    <name type="scientific">Pseudomonas syringae pv. delphinii</name>
    <dbReference type="NCBI Taxonomy" id="192088"/>
    <lineage>
        <taxon>Bacteria</taxon>
        <taxon>Pseudomonadati</taxon>
        <taxon>Pseudomonadota</taxon>
        <taxon>Gammaproteobacteria</taxon>
        <taxon>Pseudomonadales</taxon>
        <taxon>Pseudomonadaceae</taxon>
        <taxon>Pseudomonas</taxon>
    </lineage>
</organism>
<dbReference type="Proteomes" id="UP000267908">
    <property type="component" value="Unassembled WGS sequence"/>
</dbReference>
<dbReference type="InterPro" id="IPR001279">
    <property type="entry name" value="Metallo-B-lactamas"/>
</dbReference>
<dbReference type="Pfam" id="PF00753">
    <property type="entry name" value="Lactamase_B"/>
    <property type="match status" value="1"/>
</dbReference>
<evidence type="ECO:0000313" key="4">
    <source>
        <dbReference type="Proteomes" id="UP000267908"/>
    </source>
</evidence>
<dbReference type="PANTHER" id="PTHR30619:SF1">
    <property type="entry name" value="RECOMBINATION PROTEIN 2"/>
    <property type="match status" value="1"/>
</dbReference>
<dbReference type="SUPFAM" id="SSF56281">
    <property type="entry name" value="Metallo-hydrolase/oxidoreductase"/>
    <property type="match status" value="1"/>
</dbReference>
<dbReference type="AlphaFoldDB" id="A0A3M4JYR4"/>
<sequence length="415" mass="45089">MSGVVRNSLLLLVWPLVATLMIELKMYAAKNGDAFLINANGQYVLIDGGYASTYTSCISPDLAMLAERGERLSLVVCSHIDADHIGGLLAFFDDNGDPGSRRIEVDAVWHNSLRSVPYTSDGPDLGDHAGVLQAFKRRGFPVPPALSPNPIGASQGSSLAKLLRSKGYHWNHSDGSRSIDNRCAPYTLGNQVQLEVLGPTLERLEALNKLWLQEMRRLGYRGKPLSNDLVDDAYEMWCSHAAQQSRVPSVRPIAARRDRTLADAYTPDTASANGSSIVLVLSAGSACVLLLGDAWAEEVVEALKRHYPGAQGLMFSAIKVAHHGSLCNTSPELLALIDAPCYLVSSNGNRHGHPDFEVLAGIVDRPATFERKLYFNYETASVQRLRSHSSQSGAHFSVHVVKDEWIQLGDVSCGG</sequence>
<dbReference type="Gene3D" id="3.60.15.10">
    <property type="entry name" value="Ribonuclease Z/Hydroxyacylglutathione hydrolase-like"/>
    <property type="match status" value="1"/>
</dbReference>
<proteinExistence type="predicted"/>
<dbReference type="Proteomes" id="UP000269044">
    <property type="component" value="Unassembled WGS sequence"/>
</dbReference>
<dbReference type="NCBIfam" id="NF041809">
    <property type="entry name" value="Avs1a"/>
    <property type="match status" value="1"/>
</dbReference>
<reference evidence="4 5" key="1">
    <citation type="submission" date="2018-08" db="EMBL/GenBank/DDBJ databases">
        <title>Recombination of ecologically and evolutionarily significant loci maintains genetic cohesion in the Pseudomonas syringae species complex.</title>
        <authorList>
            <person name="Dillon M."/>
            <person name="Thakur S."/>
            <person name="Almeida R.N.D."/>
            <person name="Weir B.S."/>
            <person name="Guttman D.S."/>
        </authorList>
    </citation>
    <scope>NUCLEOTIDE SEQUENCE [LARGE SCALE GENOMIC DNA]</scope>
    <source>
        <strain evidence="3 5">ICMP 13052</strain>
        <strain evidence="2 4">ICMP 4330</strain>
    </source>
</reference>
<protein>
    <recommendedName>
        <fullName evidence="1">Metallo-beta-lactamase domain-containing protein</fullName>
    </recommendedName>
</protein>
<evidence type="ECO:0000313" key="2">
    <source>
        <dbReference type="EMBL" id="RMP15444.1"/>
    </source>
</evidence>
<gene>
    <name evidence="3" type="ORF">ALQ08_01652</name>
    <name evidence="2" type="ORF">ALQ28_00001</name>
</gene>
<dbReference type="EMBL" id="RBRA01000207">
    <property type="protein sequence ID" value="RMQ22045.1"/>
    <property type="molecule type" value="Genomic_DNA"/>
</dbReference>
<name>A0A3M4JYR4_9PSED</name>
<evidence type="ECO:0000313" key="5">
    <source>
        <dbReference type="Proteomes" id="UP000269044"/>
    </source>
</evidence>
<dbReference type="InterPro" id="IPR036866">
    <property type="entry name" value="RibonucZ/Hydroxyglut_hydro"/>
</dbReference>
<dbReference type="PANTHER" id="PTHR30619">
    <property type="entry name" value="DNA INTERNALIZATION/COMPETENCE PROTEIN COMEC/REC2"/>
    <property type="match status" value="1"/>
</dbReference>
<feature type="domain" description="Metallo-beta-lactamase" evidence="1">
    <location>
        <begin position="31"/>
        <end position="154"/>
    </location>
</feature>
<comment type="caution">
    <text evidence="3">The sequence shown here is derived from an EMBL/GenBank/DDBJ whole genome shotgun (WGS) entry which is preliminary data.</text>
</comment>
<accession>A0A3M4JYR4</accession>